<dbReference type="EMBL" id="KN824295">
    <property type="protein sequence ID" value="KIM28091.1"/>
    <property type="molecule type" value="Genomic_DNA"/>
</dbReference>
<gene>
    <name evidence="2" type="ORF">M408DRAFT_24106</name>
</gene>
<reference evidence="3" key="2">
    <citation type="submission" date="2015-01" db="EMBL/GenBank/DDBJ databases">
        <title>Evolutionary Origins and Diversification of the Mycorrhizal Mutualists.</title>
        <authorList>
            <consortium name="DOE Joint Genome Institute"/>
            <consortium name="Mycorrhizal Genomics Consortium"/>
            <person name="Kohler A."/>
            <person name="Kuo A."/>
            <person name="Nagy L.G."/>
            <person name="Floudas D."/>
            <person name="Copeland A."/>
            <person name="Barry K.W."/>
            <person name="Cichocki N."/>
            <person name="Veneault-Fourrey C."/>
            <person name="LaButti K."/>
            <person name="Lindquist E.A."/>
            <person name="Lipzen A."/>
            <person name="Lundell T."/>
            <person name="Morin E."/>
            <person name="Murat C."/>
            <person name="Riley R."/>
            <person name="Ohm R."/>
            <person name="Sun H."/>
            <person name="Tunlid A."/>
            <person name="Henrissat B."/>
            <person name="Grigoriev I.V."/>
            <person name="Hibbett D.S."/>
            <person name="Martin F."/>
        </authorList>
    </citation>
    <scope>NUCLEOTIDE SEQUENCE [LARGE SCALE GENOMIC DNA]</scope>
    <source>
        <strain evidence="3">MAFF 305830</strain>
    </source>
</reference>
<accession>A0A0C3B9K4</accession>
<evidence type="ECO:0000256" key="1">
    <source>
        <dbReference type="SAM" id="MobiDB-lite"/>
    </source>
</evidence>
<proteinExistence type="predicted"/>
<name>A0A0C3B9K4_SERVB</name>
<dbReference type="Proteomes" id="UP000054097">
    <property type="component" value="Unassembled WGS sequence"/>
</dbReference>
<dbReference type="AlphaFoldDB" id="A0A0C3B9K4"/>
<organism evidence="2 3">
    <name type="scientific">Serendipita vermifera MAFF 305830</name>
    <dbReference type="NCBI Taxonomy" id="933852"/>
    <lineage>
        <taxon>Eukaryota</taxon>
        <taxon>Fungi</taxon>
        <taxon>Dikarya</taxon>
        <taxon>Basidiomycota</taxon>
        <taxon>Agaricomycotina</taxon>
        <taxon>Agaricomycetes</taxon>
        <taxon>Sebacinales</taxon>
        <taxon>Serendipitaceae</taxon>
        <taxon>Serendipita</taxon>
    </lineage>
</organism>
<reference evidence="2 3" key="1">
    <citation type="submission" date="2014-04" db="EMBL/GenBank/DDBJ databases">
        <authorList>
            <consortium name="DOE Joint Genome Institute"/>
            <person name="Kuo A."/>
            <person name="Zuccaro A."/>
            <person name="Kohler A."/>
            <person name="Nagy L.G."/>
            <person name="Floudas D."/>
            <person name="Copeland A."/>
            <person name="Barry K.W."/>
            <person name="Cichocki N."/>
            <person name="Veneault-Fourrey C."/>
            <person name="LaButti K."/>
            <person name="Lindquist E.A."/>
            <person name="Lipzen A."/>
            <person name="Lundell T."/>
            <person name="Morin E."/>
            <person name="Murat C."/>
            <person name="Sun H."/>
            <person name="Tunlid A."/>
            <person name="Henrissat B."/>
            <person name="Grigoriev I.V."/>
            <person name="Hibbett D.S."/>
            <person name="Martin F."/>
            <person name="Nordberg H.P."/>
            <person name="Cantor M.N."/>
            <person name="Hua S.X."/>
        </authorList>
    </citation>
    <scope>NUCLEOTIDE SEQUENCE [LARGE SCALE GENOMIC DNA]</scope>
    <source>
        <strain evidence="2 3">MAFF 305830</strain>
    </source>
</reference>
<dbReference type="HOGENOM" id="CLU_1272943_0_0_1"/>
<keyword evidence="3" id="KW-1185">Reference proteome</keyword>
<evidence type="ECO:0000313" key="2">
    <source>
        <dbReference type="EMBL" id="KIM28091.1"/>
    </source>
</evidence>
<protein>
    <submittedName>
        <fullName evidence="2">Uncharacterized protein</fullName>
    </submittedName>
</protein>
<evidence type="ECO:0000313" key="3">
    <source>
        <dbReference type="Proteomes" id="UP000054097"/>
    </source>
</evidence>
<feature type="region of interest" description="Disordered" evidence="1">
    <location>
        <begin position="189"/>
        <end position="217"/>
    </location>
</feature>
<sequence>MEVVQQHIQRMLREGKRKLPIGRRCAKQAQAKKQPSSKEVISTALPGRQIVKHVSIGKTSFQEICERDKVILARWMLENPKDPEISGNSYFAGFHQQHEIGSTRASTSWAKFASRHEMAIRAIQKDMMGGAKKQNGNPPADLTNEDKRQLAIWLVDNPVFNNIAEYFGAFQAQATTNVALLRSKWSNERQRGWRGDTAEDMDSDFLPVASESELDSD</sequence>